<keyword evidence="1" id="KW-1133">Transmembrane helix</keyword>
<dbReference type="AlphaFoldDB" id="A0A2G9Z9K9"/>
<protein>
    <submittedName>
        <fullName evidence="2">Uncharacterized protein</fullName>
    </submittedName>
</protein>
<evidence type="ECO:0000313" key="3">
    <source>
        <dbReference type="Proteomes" id="UP000228812"/>
    </source>
</evidence>
<keyword evidence="1" id="KW-0812">Transmembrane</keyword>
<name>A0A2G9Z9K9_9BACT</name>
<evidence type="ECO:0000256" key="1">
    <source>
        <dbReference type="SAM" id="Phobius"/>
    </source>
</evidence>
<proteinExistence type="predicted"/>
<organism evidence="2 3">
    <name type="scientific">Candidatus Jorgensenbacteria bacterium CG23_combo_of_CG06-09_8_20_14_all_54_14</name>
    <dbReference type="NCBI Taxonomy" id="1974595"/>
    <lineage>
        <taxon>Bacteria</taxon>
        <taxon>Candidatus Joergenseniibacteriota</taxon>
    </lineage>
</organism>
<comment type="caution">
    <text evidence="2">The sequence shown here is derived from an EMBL/GenBank/DDBJ whole genome shotgun (WGS) entry which is preliminary data.</text>
</comment>
<dbReference type="EMBL" id="PCRZ01000032">
    <property type="protein sequence ID" value="PIP29852.1"/>
    <property type="molecule type" value="Genomic_DNA"/>
</dbReference>
<evidence type="ECO:0000313" key="2">
    <source>
        <dbReference type="EMBL" id="PIP29852.1"/>
    </source>
</evidence>
<keyword evidence="1" id="KW-0472">Membrane</keyword>
<dbReference type="Proteomes" id="UP000228812">
    <property type="component" value="Unassembled WGS sequence"/>
</dbReference>
<reference evidence="2 3" key="1">
    <citation type="submission" date="2017-09" db="EMBL/GenBank/DDBJ databases">
        <title>Depth-based differentiation of microbial function through sediment-hosted aquifers and enrichment of novel symbionts in the deep terrestrial subsurface.</title>
        <authorList>
            <person name="Probst A.J."/>
            <person name="Ladd B."/>
            <person name="Jarett J.K."/>
            <person name="Geller-Mcgrath D.E."/>
            <person name="Sieber C.M."/>
            <person name="Emerson J.B."/>
            <person name="Anantharaman K."/>
            <person name="Thomas B.C."/>
            <person name="Malmstrom R."/>
            <person name="Stieglmeier M."/>
            <person name="Klingl A."/>
            <person name="Woyke T."/>
            <person name="Ryan C.M."/>
            <person name="Banfield J.F."/>
        </authorList>
    </citation>
    <scope>NUCLEOTIDE SEQUENCE [LARGE SCALE GENOMIC DNA]</scope>
    <source>
        <strain evidence="2">CG23_combo_of_CG06-09_8_20_14_all_54_14</strain>
    </source>
</reference>
<feature type="transmembrane region" description="Helical" evidence="1">
    <location>
        <begin position="12"/>
        <end position="35"/>
    </location>
</feature>
<gene>
    <name evidence="2" type="ORF">COX26_01890</name>
</gene>
<accession>A0A2G9Z9K9</accession>
<sequence>MEVTMDTLTVFGALTMVVVVVSFLEISFAAIWMIWIRLNLWKITEALKAIAESKRLSTILTIEGKKDLDITPGDFEAHHNPQVIGTPPLA</sequence>